<evidence type="ECO:0000313" key="3">
    <source>
        <dbReference type="Proteomes" id="UP001227230"/>
    </source>
</evidence>
<evidence type="ECO:0000256" key="1">
    <source>
        <dbReference type="SAM" id="MobiDB-lite"/>
    </source>
</evidence>
<feature type="region of interest" description="Disordered" evidence="1">
    <location>
        <begin position="173"/>
        <end position="201"/>
    </location>
</feature>
<reference evidence="2 3" key="1">
    <citation type="journal article" date="2023" name="Hortic Res">
        <title>The complete reference genome for grapevine (Vitis vinifera L.) genetics and breeding.</title>
        <authorList>
            <person name="Shi X."/>
            <person name="Cao S."/>
            <person name="Wang X."/>
            <person name="Huang S."/>
            <person name="Wang Y."/>
            <person name="Liu Z."/>
            <person name="Liu W."/>
            <person name="Leng X."/>
            <person name="Peng Y."/>
            <person name="Wang N."/>
            <person name="Wang Y."/>
            <person name="Ma Z."/>
            <person name="Xu X."/>
            <person name="Zhang F."/>
            <person name="Xue H."/>
            <person name="Zhong H."/>
            <person name="Wang Y."/>
            <person name="Zhang K."/>
            <person name="Velt A."/>
            <person name="Avia K."/>
            <person name="Holtgrawe D."/>
            <person name="Grimplet J."/>
            <person name="Matus J.T."/>
            <person name="Ware D."/>
            <person name="Wu X."/>
            <person name="Wang H."/>
            <person name="Liu C."/>
            <person name="Fang Y."/>
            <person name="Rustenholz C."/>
            <person name="Cheng Z."/>
            <person name="Xiao H."/>
            <person name="Zhou Y."/>
        </authorList>
    </citation>
    <scope>NUCLEOTIDE SEQUENCE [LARGE SCALE GENOMIC DNA]</scope>
    <source>
        <strain evidence="3">cv. Pinot noir / PN40024</strain>
        <tissue evidence="2">Leaf</tissue>
    </source>
</reference>
<dbReference type="Proteomes" id="UP001227230">
    <property type="component" value="Chromosome 18"/>
</dbReference>
<feature type="compositionally biased region" description="Basic and acidic residues" evidence="1">
    <location>
        <begin position="173"/>
        <end position="184"/>
    </location>
</feature>
<gene>
    <name evidence="2" type="ORF">VitviT2T_028337</name>
</gene>
<keyword evidence="3" id="KW-1185">Reference proteome</keyword>
<proteinExistence type="predicted"/>
<protein>
    <submittedName>
        <fullName evidence="2">Uncharacterized protein</fullName>
    </submittedName>
</protein>
<name>A0ABY9DTU6_VITVI</name>
<evidence type="ECO:0000313" key="2">
    <source>
        <dbReference type="EMBL" id="WKA10782.1"/>
    </source>
</evidence>
<feature type="compositionally biased region" description="Basic and acidic residues" evidence="1">
    <location>
        <begin position="192"/>
        <end position="201"/>
    </location>
</feature>
<organism evidence="2 3">
    <name type="scientific">Vitis vinifera</name>
    <name type="common">Grape</name>
    <dbReference type="NCBI Taxonomy" id="29760"/>
    <lineage>
        <taxon>Eukaryota</taxon>
        <taxon>Viridiplantae</taxon>
        <taxon>Streptophyta</taxon>
        <taxon>Embryophyta</taxon>
        <taxon>Tracheophyta</taxon>
        <taxon>Spermatophyta</taxon>
        <taxon>Magnoliopsida</taxon>
        <taxon>eudicotyledons</taxon>
        <taxon>Gunneridae</taxon>
        <taxon>Pentapetalae</taxon>
        <taxon>rosids</taxon>
        <taxon>Vitales</taxon>
        <taxon>Vitaceae</taxon>
        <taxon>Viteae</taxon>
        <taxon>Vitis</taxon>
    </lineage>
</organism>
<sequence length="259" mass="30040">MKLAKQGRIHLDLDEVVESNHATVTFGSIDPVLLHVPPKTLEACTDTIQCESPKPKQTQVSCQDTIRHFYFDNESMSYNEEGWTLVTRRRSHKKQESHPYPNLPRKEQHMQNIHRYAKKKEEKKPKRKQAIVQVDDLLVQKLITPITLEEYFPREFFNRGMVTSTHIVSYHEISKEDESGKDEENAFSAEPSKTKKDDEIHRNPSFYATKIKRAKRFEDKDHDCVTCCANITYTSGDENGVTSNFTTIVFKPWHSSDAP</sequence>
<dbReference type="EMBL" id="CP126665">
    <property type="protein sequence ID" value="WKA10782.1"/>
    <property type="molecule type" value="Genomic_DNA"/>
</dbReference>
<accession>A0ABY9DTU6</accession>